<protein>
    <recommendedName>
        <fullName evidence="1">DinB-like domain-containing protein</fullName>
    </recommendedName>
</protein>
<dbReference type="EMBL" id="AP025314">
    <property type="protein sequence ID" value="BDD08919.1"/>
    <property type="molecule type" value="Genomic_DNA"/>
</dbReference>
<dbReference type="Proteomes" id="UP001348817">
    <property type="component" value="Chromosome"/>
</dbReference>
<dbReference type="InterPro" id="IPR024775">
    <property type="entry name" value="DinB-like"/>
</dbReference>
<dbReference type="KEGG" id="fax:FUAX_13510"/>
<gene>
    <name evidence="2" type="ORF">FUAX_13510</name>
</gene>
<dbReference type="InterPro" id="IPR034660">
    <property type="entry name" value="DinB/YfiT-like"/>
</dbReference>
<dbReference type="AlphaFoldDB" id="A0AAU9CR54"/>
<reference evidence="2 3" key="1">
    <citation type="submission" date="2021-12" db="EMBL/GenBank/DDBJ databases">
        <title>Genome sequencing of bacteria with rrn-lacking chromosome and rrn-plasmid.</title>
        <authorList>
            <person name="Anda M."/>
            <person name="Iwasaki W."/>
        </authorList>
    </citation>
    <scope>NUCLEOTIDE SEQUENCE [LARGE SCALE GENOMIC DNA]</scope>
    <source>
        <strain evidence="2 3">DSM 100852</strain>
    </source>
</reference>
<organism evidence="2 3">
    <name type="scientific">Fulvitalea axinellae</name>
    <dbReference type="NCBI Taxonomy" id="1182444"/>
    <lineage>
        <taxon>Bacteria</taxon>
        <taxon>Pseudomonadati</taxon>
        <taxon>Bacteroidota</taxon>
        <taxon>Cytophagia</taxon>
        <taxon>Cytophagales</taxon>
        <taxon>Persicobacteraceae</taxon>
        <taxon>Fulvitalea</taxon>
    </lineage>
</organism>
<proteinExistence type="predicted"/>
<evidence type="ECO:0000313" key="2">
    <source>
        <dbReference type="EMBL" id="BDD08919.1"/>
    </source>
</evidence>
<keyword evidence="3" id="KW-1185">Reference proteome</keyword>
<dbReference type="Pfam" id="PF12867">
    <property type="entry name" value="DinB_2"/>
    <property type="match status" value="1"/>
</dbReference>
<name>A0AAU9CR54_9BACT</name>
<sequence length="186" mass="21529">MKMKSEELLGELEAMVRGHRQEAEAMKNWPLKTLNQKPEPDKWSALESFEHLNRYGDFYLPEIGARINQAKVVKETEFRSGWLGNYFAKMMLPGTKKIKTFRKMDPSGSVLEMIVLDKFIRQQDMLLELLRQAKRVSLTKTKTSISISKLVKLKLGDTFRVVVYHNERHILQAKNAVSLFEKSEAG</sequence>
<evidence type="ECO:0000313" key="3">
    <source>
        <dbReference type="Proteomes" id="UP001348817"/>
    </source>
</evidence>
<dbReference type="SUPFAM" id="SSF109854">
    <property type="entry name" value="DinB/YfiT-like putative metalloenzymes"/>
    <property type="match status" value="1"/>
</dbReference>
<accession>A0AAU9CR54</accession>
<evidence type="ECO:0000259" key="1">
    <source>
        <dbReference type="Pfam" id="PF12867"/>
    </source>
</evidence>
<dbReference type="Gene3D" id="1.20.120.450">
    <property type="entry name" value="dinb family like domain"/>
    <property type="match status" value="1"/>
</dbReference>
<feature type="domain" description="DinB-like" evidence="1">
    <location>
        <begin position="24"/>
        <end position="173"/>
    </location>
</feature>
<dbReference type="RefSeq" id="WP_338394145.1">
    <property type="nucleotide sequence ID" value="NZ_AP025314.1"/>
</dbReference>